<dbReference type="PANTHER" id="PTHR10587:SF78">
    <property type="entry name" value="PEPTIDOGLYCAN-N-ACETYLMURAMIC ACID DEACETYLASE PDAA"/>
    <property type="match status" value="1"/>
</dbReference>
<dbReference type="EMBL" id="AFVQ02000225">
    <property type="protein sequence ID" value="KLI01317.1"/>
    <property type="molecule type" value="Genomic_DNA"/>
</dbReference>
<dbReference type="PANTHER" id="PTHR10587">
    <property type="entry name" value="GLYCOSYL TRANSFERASE-RELATED"/>
    <property type="match status" value="1"/>
</dbReference>
<dbReference type="Gene3D" id="3.20.20.370">
    <property type="entry name" value="Glycoside hydrolase/deacetylase"/>
    <property type="match status" value="1"/>
</dbReference>
<evidence type="ECO:0000313" key="2">
    <source>
        <dbReference type="EMBL" id="KLI01317.1"/>
    </source>
</evidence>
<protein>
    <submittedName>
        <fullName evidence="2">Polysaccharide deacetylase</fullName>
    </submittedName>
</protein>
<dbReference type="GO" id="GO:0005975">
    <property type="term" value="P:carbohydrate metabolic process"/>
    <property type="evidence" value="ECO:0007669"/>
    <property type="project" value="InterPro"/>
</dbReference>
<evidence type="ECO:0000313" key="3">
    <source>
        <dbReference type="Proteomes" id="UP000035553"/>
    </source>
</evidence>
<reference evidence="2 3" key="1">
    <citation type="journal article" date="2011" name="J. Bacteriol.">
        <title>Draft genome sequence of Sporolactobacillus inulinus strain CASD, an efficient D-lactic acid-producing bacterium with high-concentration lactate tolerance capability.</title>
        <authorList>
            <person name="Yu B."/>
            <person name="Su F."/>
            <person name="Wang L."/>
            <person name="Xu K."/>
            <person name="Zhao B."/>
            <person name="Xu P."/>
        </authorList>
    </citation>
    <scope>NUCLEOTIDE SEQUENCE [LARGE SCALE GENOMIC DNA]</scope>
    <source>
        <strain evidence="2 3">CASD</strain>
    </source>
</reference>
<dbReference type="InterPro" id="IPR014235">
    <property type="entry name" value="Spore_PdaA"/>
</dbReference>
<dbReference type="OrthoDB" id="9812065at2"/>
<dbReference type="InterPro" id="IPR002509">
    <property type="entry name" value="NODB_dom"/>
</dbReference>
<feature type="domain" description="NodB homology" evidence="1">
    <location>
        <begin position="67"/>
        <end position="248"/>
    </location>
</feature>
<dbReference type="GO" id="GO:0016810">
    <property type="term" value="F:hydrolase activity, acting on carbon-nitrogen (but not peptide) bonds"/>
    <property type="evidence" value="ECO:0007669"/>
    <property type="project" value="InterPro"/>
</dbReference>
<dbReference type="GO" id="GO:0016020">
    <property type="term" value="C:membrane"/>
    <property type="evidence" value="ECO:0007669"/>
    <property type="project" value="TreeGrafter"/>
</dbReference>
<proteinExistence type="predicted"/>
<evidence type="ECO:0000259" key="1">
    <source>
        <dbReference type="PROSITE" id="PS51677"/>
    </source>
</evidence>
<accession>A0A0U1QKI4</accession>
<dbReference type="InterPro" id="IPR011330">
    <property type="entry name" value="Glyco_hydro/deAcase_b/a-brl"/>
</dbReference>
<dbReference type="AlphaFoldDB" id="A0A0U1QKI4"/>
<keyword evidence="3" id="KW-1185">Reference proteome</keyword>
<name>A0A0U1QKI4_9BACL</name>
<dbReference type="NCBIfam" id="TIGR02884">
    <property type="entry name" value="spore_pdaA"/>
    <property type="match status" value="1"/>
</dbReference>
<organism evidence="2 3">
    <name type="scientific">Sporolactobacillus inulinus CASD</name>
    <dbReference type="NCBI Taxonomy" id="1069536"/>
    <lineage>
        <taxon>Bacteria</taxon>
        <taxon>Bacillati</taxon>
        <taxon>Bacillota</taxon>
        <taxon>Bacilli</taxon>
        <taxon>Bacillales</taxon>
        <taxon>Sporolactobacillaceae</taxon>
        <taxon>Sporolactobacillus</taxon>
    </lineage>
</organism>
<dbReference type="Proteomes" id="UP000035553">
    <property type="component" value="Unassembled WGS sequence"/>
</dbReference>
<dbReference type="STRING" id="1069536.SINU_14095"/>
<sequence length="264" mass="30450">MEGDRVKKIALVLFVALCGLVIDPFSAFAKDWYFKPAKNHQPATTEPEYEALLKKYDGIYIGDPSKKELFLTFDNGYEAGYTAHILDTLKKEHVPATFFITGHYISDQPELVKRMVNEGHIIGNHSWSHPDLAKISDAKYKKELAKLKARYTKLTGQTEMNYLRPPRGTFSERSLKLGHDEGYINVFWSAAYRDWLRDEQHGADYAYDHIMKRMHPGAVILLHTVSKDNAEALPKVIHDLKKQGYRFRSLDDLMAERTLPSKFW</sequence>
<dbReference type="Pfam" id="PF01522">
    <property type="entry name" value="Polysacc_deac_1"/>
    <property type="match status" value="1"/>
</dbReference>
<comment type="caution">
    <text evidence="2">The sequence shown here is derived from an EMBL/GenBank/DDBJ whole genome shotgun (WGS) entry which is preliminary data.</text>
</comment>
<dbReference type="SUPFAM" id="SSF88713">
    <property type="entry name" value="Glycoside hydrolase/deacetylase"/>
    <property type="match status" value="1"/>
</dbReference>
<dbReference type="CDD" id="cd10948">
    <property type="entry name" value="CE4_BsPdaA_like"/>
    <property type="match status" value="1"/>
</dbReference>
<dbReference type="PROSITE" id="PS51677">
    <property type="entry name" value="NODB"/>
    <property type="match status" value="1"/>
</dbReference>
<gene>
    <name evidence="2" type="ORF">SINU_14095</name>
</gene>
<dbReference type="InterPro" id="IPR050248">
    <property type="entry name" value="Polysacc_deacetylase_ArnD"/>
</dbReference>